<organism evidence="1 2">
    <name type="scientific">Durusdinium trenchii</name>
    <dbReference type="NCBI Taxonomy" id="1381693"/>
    <lineage>
        <taxon>Eukaryota</taxon>
        <taxon>Sar</taxon>
        <taxon>Alveolata</taxon>
        <taxon>Dinophyceae</taxon>
        <taxon>Suessiales</taxon>
        <taxon>Symbiodiniaceae</taxon>
        <taxon>Durusdinium</taxon>
    </lineage>
</organism>
<reference evidence="1 2" key="1">
    <citation type="submission" date="2024-02" db="EMBL/GenBank/DDBJ databases">
        <authorList>
            <person name="Chen Y."/>
            <person name="Shah S."/>
            <person name="Dougan E. K."/>
            <person name="Thang M."/>
            <person name="Chan C."/>
        </authorList>
    </citation>
    <scope>NUCLEOTIDE SEQUENCE [LARGE SCALE GENOMIC DNA]</scope>
</reference>
<protein>
    <submittedName>
        <fullName evidence="1">Uncharacterized protein</fullName>
    </submittedName>
</protein>
<dbReference type="EMBL" id="CAXAMN010028672">
    <property type="protein sequence ID" value="CAK9117354.1"/>
    <property type="molecule type" value="Genomic_DNA"/>
</dbReference>
<name>A0ABP0SY24_9DINO</name>
<sequence>MPDSKPRELLVQVLKDFYDQRLVDEGREIRLEDLAKKMGMPEKKFQKMMKKGVVPVEFSFVDAEKGLDAKTFKKDTNFLFCRDWICVFGHRRVTSKETQAALVDVAKCWKLCNPDDDVEDWLVLKM</sequence>
<dbReference type="Proteomes" id="UP001642484">
    <property type="component" value="Unassembled WGS sequence"/>
</dbReference>
<evidence type="ECO:0000313" key="1">
    <source>
        <dbReference type="EMBL" id="CAK9117354.1"/>
    </source>
</evidence>
<keyword evidence="2" id="KW-1185">Reference proteome</keyword>
<accession>A0ABP0SY24</accession>
<gene>
    <name evidence="1" type="ORF">CCMP2556_LOCUS54695</name>
</gene>
<evidence type="ECO:0000313" key="2">
    <source>
        <dbReference type="Proteomes" id="UP001642484"/>
    </source>
</evidence>
<comment type="caution">
    <text evidence="1">The sequence shown here is derived from an EMBL/GenBank/DDBJ whole genome shotgun (WGS) entry which is preliminary data.</text>
</comment>
<proteinExistence type="predicted"/>